<comment type="caution">
    <text evidence="2">The sequence shown here is derived from an EMBL/GenBank/DDBJ whole genome shotgun (WGS) entry which is preliminary data.</text>
</comment>
<dbReference type="EMBL" id="BDSP01000206">
    <property type="protein sequence ID" value="GAX24065.1"/>
    <property type="molecule type" value="Genomic_DNA"/>
</dbReference>
<accession>A0A1Z5KD47</accession>
<dbReference type="AlphaFoldDB" id="A0A1Z5KD47"/>
<gene>
    <name evidence="2" type="ORF">FisN_9Hh315</name>
</gene>
<feature type="signal peptide" evidence="1">
    <location>
        <begin position="1"/>
        <end position="18"/>
    </location>
</feature>
<dbReference type="InterPro" id="IPR014718">
    <property type="entry name" value="GH-type_carb-bd"/>
</dbReference>
<dbReference type="SUPFAM" id="SSF74650">
    <property type="entry name" value="Galactose mutarotase-like"/>
    <property type="match status" value="1"/>
</dbReference>
<dbReference type="Proteomes" id="UP000198406">
    <property type="component" value="Unassembled WGS sequence"/>
</dbReference>
<dbReference type="InParanoid" id="A0A1Z5KD47"/>
<feature type="chain" id="PRO_5012328741" description="DUF5107 domain-containing protein" evidence="1">
    <location>
        <begin position="19"/>
        <end position="450"/>
    </location>
</feature>
<dbReference type="Gene3D" id="2.70.98.10">
    <property type="match status" value="1"/>
</dbReference>
<evidence type="ECO:0000313" key="2">
    <source>
        <dbReference type="EMBL" id="GAX24065.1"/>
    </source>
</evidence>
<reference evidence="2 3" key="1">
    <citation type="journal article" date="2015" name="Plant Cell">
        <title>Oil accumulation by the oleaginous diatom Fistulifera solaris as revealed by the genome and transcriptome.</title>
        <authorList>
            <person name="Tanaka T."/>
            <person name="Maeda Y."/>
            <person name="Veluchamy A."/>
            <person name="Tanaka M."/>
            <person name="Abida H."/>
            <person name="Marechal E."/>
            <person name="Bowler C."/>
            <person name="Muto M."/>
            <person name="Sunaga Y."/>
            <person name="Tanaka M."/>
            <person name="Yoshino T."/>
            <person name="Taniguchi T."/>
            <person name="Fukuda Y."/>
            <person name="Nemoto M."/>
            <person name="Matsumoto M."/>
            <person name="Wong P.S."/>
            <person name="Aburatani S."/>
            <person name="Fujibuchi W."/>
        </authorList>
    </citation>
    <scope>NUCLEOTIDE SEQUENCE [LARGE SCALE GENOMIC DNA]</scope>
    <source>
        <strain evidence="2 3">JPCC DA0580</strain>
    </source>
</reference>
<proteinExistence type="predicted"/>
<sequence length="450" mass="50823">MMISKYFLFGLLLNEAAAFTAVTHSSLAFTPRSHTAADSSGSALQAVSVEKTKHTLYYVESINQIKDGKPQWSEEIDAYTLTNSKGVKVTGMPRGANLCDLTLGDTNYVWENKAGGAYYGPFSNSFPLSRGLILNGGVRFAAVTAEHGLYYDTDWEMSTDVSGEGEASIIFRIQDTMEQRFKVKDPFSVGQFNRADGAQSTTATGRMTKYPVTNMIFIFRITLKDDEDFVRLSMTVENPTRKSCNAEAWVPMTFPIDKNSQILSRQVTRWRRDEWWNGFVPNVINWADINTFSDDPKVDFNKPLSWPKSGIFYDFPHKQGLYHGCTIDKPGKGIVYYAPEGKPHYTKMWGWGNPDNFVREEAEKNDPLAAGRPATEYYEPWSSGFNFAFFQTAEFKPMTRYNWEIALVPVPDGLENSKSLEEKLEVVDNYIDARIESLSTVADVTETLIE</sequence>
<dbReference type="InterPro" id="IPR011013">
    <property type="entry name" value="Gal_mutarotase_sf_dom"/>
</dbReference>
<name>A0A1Z5KD47_FISSO</name>
<dbReference type="OrthoDB" id="39045at2759"/>
<dbReference type="GO" id="GO:0030246">
    <property type="term" value="F:carbohydrate binding"/>
    <property type="evidence" value="ECO:0007669"/>
    <property type="project" value="InterPro"/>
</dbReference>
<evidence type="ECO:0000313" key="3">
    <source>
        <dbReference type="Proteomes" id="UP000198406"/>
    </source>
</evidence>
<organism evidence="2 3">
    <name type="scientific">Fistulifera solaris</name>
    <name type="common">Oleaginous diatom</name>
    <dbReference type="NCBI Taxonomy" id="1519565"/>
    <lineage>
        <taxon>Eukaryota</taxon>
        <taxon>Sar</taxon>
        <taxon>Stramenopiles</taxon>
        <taxon>Ochrophyta</taxon>
        <taxon>Bacillariophyta</taxon>
        <taxon>Bacillariophyceae</taxon>
        <taxon>Bacillariophycidae</taxon>
        <taxon>Naviculales</taxon>
        <taxon>Naviculaceae</taxon>
        <taxon>Fistulifera</taxon>
    </lineage>
</organism>
<keyword evidence="1" id="KW-0732">Signal</keyword>
<dbReference type="GO" id="GO:0005975">
    <property type="term" value="P:carbohydrate metabolic process"/>
    <property type="evidence" value="ECO:0007669"/>
    <property type="project" value="InterPro"/>
</dbReference>
<evidence type="ECO:0000256" key="1">
    <source>
        <dbReference type="SAM" id="SignalP"/>
    </source>
</evidence>
<protein>
    <recommendedName>
        <fullName evidence="4">DUF5107 domain-containing protein</fullName>
    </recommendedName>
</protein>
<dbReference type="GO" id="GO:0003824">
    <property type="term" value="F:catalytic activity"/>
    <property type="evidence" value="ECO:0007669"/>
    <property type="project" value="InterPro"/>
</dbReference>
<evidence type="ECO:0008006" key="4">
    <source>
        <dbReference type="Google" id="ProtNLM"/>
    </source>
</evidence>
<keyword evidence="3" id="KW-1185">Reference proteome</keyword>